<dbReference type="InParanoid" id="A0A059BEL4"/>
<reference evidence="2" key="1">
    <citation type="submission" date="2013-07" db="EMBL/GenBank/DDBJ databases">
        <title>The genome of Eucalyptus grandis.</title>
        <authorList>
            <person name="Schmutz J."/>
            <person name="Hayes R."/>
            <person name="Myburg A."/>
            <person name="Tuskan G."/>
            <person name="Grattapaglia D."/>
            <person name="Rokhsar D.S."/>
        </authorList>
    </citation>
    <scope>NUCLEOTIDE SEQUENCE</scope>
    <source>
        <tissue evidence="2">Leaf extractions</tissue>
    </source>
</reference>
<sequence>MKTGLGELGPAIRPPRLPAWKGNSSSPPRPFPLAPPLPSSSLSGLAGGDTNRSFRVRPLALFFFFSRPASGVSKLLLGSIASTPRAPMPPPRVKSIRRVVFCWLWRRSWTTGLAPGLRVGLGATPHWAAKSLNFCRVAIFSLLCFSS</sequence>
<accession>A0A059BEL4</accession>
<protein>
    <submittedName>
        <fullName evidence="2">Uncharacterized protein</fullName>
    </submittedName>
</protein>
<dbReference type="AlphaFoldDB" id="A0A059BEL4"/>
<feature type="region of interest" description="Disordered" evidence="1">
    <location>
        <begin position="1"/>
        <end position="33"/>
    </location>
</feature>
<dbReference type="Gramene" id="KCW64662">
    <property type="protein sequence ID" value="KCW64662"/>
    <property type="gene ID" value="EUGRSUZ_G02247"/>
</dbReference>
<evidence type="ECO:0000256" key="1">
    <source>
        <dbReference type="SAM" id="MobiDB-lite"/>
    </source>
</evidence>
<evidence type="ECO:0000313" key="2">
    <source>
        <dbReference type="EMBL" id="KCW64662.1"/>
    </source>
</evidence>
<organism evidence="2">
    <name type="scientific">Eucalyptus grandis</name>
    <name type="common">Flooded gum</name>
    <dbReference type="NCBI Taxonomy" id="71139"/>
    <lineage>
        <taxon>Eukaryota</taxon>
        <taxon>Viridiplantae</taxon>
        <taxon>Streptophyta</taxon>
        <taxon>Embryophyta</taxon>
        <taxon>Tracheophyta</taxon>
        <taxon>Spermatophyta</taxon>
        <taxon>Magnoliopsida</taxon>
        <taxon>eudicotyledons</taxon>
        <taxon>Gunneridae</taxon>
        <taxon>Pentapetalae</taxon>
        <taxon>rosids</taxon>
        <taxon>malvids</taxon>
        <taxon>Myrtales</taxon>
        <taxon>Myrtaceae</taxon>
        <taxon>Myrtoideae</taxon>
        <taxon>Eucalypteae</taxon>
        <taxon>Eucalyptus</taxon>
    </lineage>
</organism>
<dbReference type="EMBL" id="KK198759">
    <property type="protein sequence ID" value="KCW64662.1"/>
    <property type="molecule type" value="Genomic_DNA"/>
</dbReference>
<gene>
    <name evidence="2" type="ORF">EUGRSUZ_G02247</name>
</gene>
<name>A0A059BEL4_EUCGR</name>
<proteinExistence type="predicted"/>